<proteinExistence type="predicted"/>
<sequence length="133" mass="15227">MADFLQFDFELDSSNFNPQQELQLYSCSLDSTTDSLPDLQEISTPLLYESKIPSSRNNSIISNNNEDVDQFHLDLTSSNYIPKTIPELNQFDQSKPKTIMSSLQDSNEVQDIIKKGSITIQNNYKRWLSTSTH</sequence>
<reference evidence="1 2" key="1">
    <citation type="journal article" date="2016" name="Proc. Natl. Acad. Sci. U.S.A.">
        <title>Comparative genomics of biotechnologically important yeasts.</title>
        <authorList>
            <person name="Riley R."/>
            <person name="Haridas S."/>
            <person name="Wolfe K.H."/>
            <person name="Lopes M.R."/>
            <person name="Hittinger C.T."/>
            <person name="Goeker M."/>
            <person name="Salamov A.A."/>
            <person name="Wisecaver J.H."/>
            <person name="Long T.M."/>
            <person name="Calvey C.H."/>
            <person name="Aerts A.L."/>
            <person name="Barry K.W."/>
            <person name="Choi C."/>
            <person name="Clum A."/>
            <person name="Coughlan A.Y."/>
            <person name="Deshpande S."/>
            <person name="Douglass A.P."/>
            <person name="Hanson S.J."/>
            <person name="Klenk H.-P."/>
            <person name="LaButti K.M."/>
            <person name="Lapidus A."/>
            <person name="Lindquist E.A."/>
            <person name="Lipzen A.M."/>
            <person name="Meier-Kolthoff J.P."/>
            <person name="Ohm R.A."/>
            <person name="Otillar R.P."/>
            <person name="Pangilinan J.L."/>
            <person name="Peng Y."/>
            <person name="Rokas A."/>
            <person name="Rosa C.A."/>
            <person name="Scheuner C."/>
            <person name="Sibirny A.A."/>
            <person name="Slot J.C."/>
            <person name="Stielow J.B."/>
            <person name="Sun H."/>
            <person name="Kurtzman C.P."/>
            <person name="Blackwell M."/>
            <person name="Grigoriev I.V."/>
            <person name="Jeffries T.W."/>
        </authorList>
    </citation>
    <scope>NUCLEOTIDE SEQUENCE [LARGE SCALE GENOMIC DNA]</scope>
    <source>
        <strain evidence="2">ATCC 58044 / CBS 1984 / NCYC 433 / NRRL Y-366-8</strain>
    </source>
</reference>
<accession>A0A1E3NYQ7</accession>
<keyword evidence="2" id="KW-1185">Reference proteome</keyword>
<dbReference type="RefSeq" id="XP_019037452.1">
    <property type="nucleotide sequence ID" value="XM_019185057.1"/>
</dbReference>
<dbReference type="GeneID" id="30202303"/>
<organism evidence="1 2">
    <name type="scientific">Wickerhamomyces anomalus (strain ATCC 58044 / CBS 1984 / NCYC 433 / NRRL Y-366-8)</name>
    <name type="common">Yeast</name>
    <name type="synonym">Hansenula anomala</name>
    <dbReference type="NCBI Taxonomy" id="683960"/>
    <lineage>
        <taxon>Eukaryota</taxon>
        <taxon>Fungi</taxon>
        <taxon>Dikarya</taxon>
        <taxon>Ascomycota</taxon>
        <taxon>Saccharomycotina</taxon>
        <taxon>Saccharomycetes</taxon>
        <taxon>Phaffomycetales</taxon>
        <taxon>Wickerhamomycetaceae</taxon>
        <taxon>Wickerhamomyces</taxon>
    </lineage>
</organism>
<dbReference type="Proteomes" id="UP000094112">
    <property type="component" value="Unassembled WGS sequence"/>
</dbReference>
<gene>
    <name evidence="1" type="ORF">WICANDRAFT_80391</name>
</gene>
<dbReference type="EMBL" id="KV454212">
    <property type="protein sequence ID" value="ODQ58245.1"/>
    <property type="molecule type" value="Genomic_DNA"/>
</dbReference>
<evidence type="ECO:0000313" key="1">
    <source>
        <dbReference type="EMBL" id="ODQ58245.1"/>
    </source>
</evidence>
<evidence type="ECO:0000313" key="2">
    <source>
        <dbReference type="Proteomes" id="UP000094112"/>
    </source>
</evidence>
<protein>
    <submittedName>
        <fullName evidence="1">Uncharacterized protein</fullName>
    </submittedName>
</protein>
<name>A0A1E3NYQ7_WICAA</name>
<dbReference type="AlphaFoldDB" id="A0A1E3NYQ7"/>
<dbReference type="OrthoDB" id="10532330at2759"/>